<dbReference type="Pfam" id="PF02469">
    <property type="entry name" value="Fasciclin"/>
    <property type="match status" value="1"/>
</dbReference>
<dbReference type="InterPro" id="IPR052806">
    <property type="entry name" value="Fasciclin-like_AGP"/>
</dbReference>
<dbReference type="EMBL" id="AWWV01014552">
    <property type="protein sequence ID" value="OMO55911.1"/>
    <property type="molecule type" value="Genomic_DNA"/>
</dbReference>
<keyword evidence="2" id="KW-0654">Proteoglycan</keyword>
<keyword evidence="4" id="KW-0732">Signal</keyword>
<dbReference type="PROSITE" id="PS50213">
    <property type="entry name" value="FAS1"/>
    <property type="match status" value="1"/>
</dbReference>
<dbReference type="Proteomes" id="UP000188268">
    <property type="component" value="Unassembled WGS sequence"/>
</dbReference>
<dbReference type="SMART" id="SM00554">
    <property type="entry name" value="FAS1"/>
    <property type="match status" value="1"/>
</dbReference>
<feature type="compositionally biased region" description="Low complexity" evidence="3">
    <location>
        <begin position="193"/>
        <end position="206"/>
    </location>
</feature>
<dbReference type="PANTHER" id="PTHR33985:SF15">
    <property type="entry name" value="FASCICLIN-LIKE ARABINOGALACTAN PROTEIN 19"/>
    <property type="match status" value="1"/>
</dbReference>
<dbReference type="Gramene" id="OMO55911">
    <property type="protein sequence ID" value="OMO55911"/>
    <property type="gene ID" value="CCACVL1_26924"/>
</dbReference>
<evidence type="ECO:0000256" key="2">
    <source>
        <dbReference type="ARBA" id="ARBA00022974"/>
    </source>
</evidence>
<keyword evidence="2" id="KW-0325">Glycoprotein</keyword>
<dbReference type="FunFam" id="2.30.180.10:FF:000046">
    <property type="entry name" value="Fasciclin-like arabinogalactan family protein"/>
    <property type="match status" value="1"/>
</dbReference>
<evidence type="ECO:0000256" key="4">
    <source>
        <dbReference type="SAM" id="SignalP"/>
    </source>
</evidence>
<dbReference type="InterPro" id="IPR000782">
    <property type="entry name" value="FAS1_domain"/>
</dbReference>
<evidence type="ECO:0000313" key="6">
    <source>
        <dbReference type="EMBL" id="OMO55911.1"/>
    </source>
</evidence>
<dbReference type="OrthoDB" id="1937685at2759"/>
<comment type="similarity">
    <text evidence="1">Belongs to the fasciclin-like AGP family.</text>
</comment>
<feature type="domain" description="FAS1" evidence="5">
    <location>
        <begin position="38"/>
        <end position="176"/>
    </location>
</feature>
<feature type="signal peptide" evidence="4">
    <location>
        <begin position="1"/>
        <end position="32"/>
    </location>
</feature>
<dbReference type="PANTHER" id="PTHR33985">
    <property type="entry name" value="OS02G0491300 PROTEIN-RELATED"/>
    <property type="match status" value="1"/>
</dbReference>
<reference evidence="6 7" key="1">
    <citation type="submission" date="2013-09" db="EMBL/GenBank/DDBJ databases">
        <title>Corchorus capsularis genome sequencing.</title>
        <authorList>
            <person name="Alam M."/>
            <person name="Haque M.S."/>
            <person name="Islam M.S."/>
            <person name="Emdad E.M."/>
            <person name="Islam M.M."/>
            <person name="Ahmed B."/>
            <person name="Halim A."/>
            <person name="Hossen Q.M.M."/>
            <person name="Hossain M.Z."/>
            <person name="Ahmed R."/>
            <person name="Khan M.M."/>
            <person name="Islam R."/>
            <person name="Rashid M.M."/>
            <person name="Khan S.A."/>
            <person name="Rahman M.S."/>
            <person name="Alam M."/>
        </authorList>
    </citation>
    <scope>NUCLEOTIDE SEQUENCE [LARGE SCALE GENOMIC DNA]</scope>
    <source>
        <strain evidence="7">cv. CVL-1</strain>
        <tissue evidence="6">Whole seedling</tissue>
    </source>
</reference>
<keyword evidence="7" id="KW-1185">Reference proteome</keyword>
<evidence type="ECO:0000256" key="3">
    <source>
        <dbReference type="SAM" id="MobiDB-lite"/>
    </source>
</evidence>
<accession>A0A1R3GCX4</accession>
<gene>
    <name evidence="6" type="ORF">CCACVL1_26924</name>
</gene>
<comment type="caution">
    <text evidence="6">The sequence shown here is derived from an EMBL/GenBank/DDBJ whole genome shotgun (WGS) entry which is preliminary data.</text>
</comment>
<proteinExistence type="inferred from homology"/>
<evidence type="ECO:0000313" key="7">
    <source>
        <dbReference type="Proteomes" id="UP000188268"/>
    </source>
</evidence>
<protein>
    <recommendedName>
        <fullName evidence="5">FAS1 domain-containing protein</fullName>
    </recommendedName>
</protein>
<feature type="region of interest" description="Disordered" evidence="3">
    <location>
        <begin position="189"/>
        <end position="211"/>
    </location>
</feature>
<dbReference type="Gene3D" id="2.30.180.10">
    <property type="entry name" value="FAS1 domain"/>
    <property type="match status" value="1"/>
</dbReference>
<dbReference type="AlphaFoldDB" id="A0A1R3GCX4"/>
<sequence>MTTTQMEIVSSKPKALLLFFFLLLATATVTTADVTTQELDAAFFALYSHGYTLFPNAITTSDLHHLLLSSPNTSFTLFAPPDSLLFSLDLLSSARLYTTSLLLHVSPRFLSTSDLFALPRPRLQTLLPNHQLLVEQTVVAHDGNVFPLVTVDGVRVSVPDLFIGSNIAVHGLNGILVARYRDVVNDHGGSSAGGSSDVGSSSGGSSAELAPAMAPGPSWCKSCVSPANPPAIWSPMANPSAIWSPMANPSAIWSPMSNPSAIWSAIANPPEICVSPEMVNAHSGIKKDGGSNHDDHRGATNKRARSGRFFRLKHLFNL</sequence>
<evidence type="ECO:0000256" key="1">
    <source>
        <dbReference type="ARBA" id="ARBA00007843"/>
    </source>
</evidence>
<dbReference type="SUPFAM" id="SSF82153">
    <property type="entry name" value="FAS1 domain"/>
    <property type="match status" value="1"/>
</dbReference>
<organism evidence="6 7">
    <name type="scientific">Corchorus capsularis</name>
    <name type="common">Jute</name>
    <dbReference type="NCBI Taxonomy" id="210143"/>
    <lineage>
        <taxon>Eukaryota</taxon>
        <taxon>Viridiplantae</taxon>
        <taxon>Streptophyta</taxon>
        <taxon>Embryophyta</taxon>
        <taxon>Tracheophyta</taxon>
        <taxon>Spermatophyta</taxon>
        <taxon>Magnoliopsida</taxon>
        <taxon>eudicotyledons</taxon>
        <taxon>Gunneridae</taxon>
        <taxon>Pentapetalae</taxon>
        <taxon>rosids</taxon>
        <taxon>malvids</taxon>
        <taxon>Malvales</taxon>
        <taxon>Malvaceae</taxon>
        <taxon>Grewioideae</taxon>
        <taxon>Apeibeae</taxon>
        <taxon>Corchorus</taxon>
    </lineage>
</organism>
<dbReference type="InterPro" id="IPR036378">
    <property type="entry name" value="FAS1_dom_sf"/>
</dbReference>
<evidence type="ECO:0000259" key="5">
    <source>
        <dbReference type="PROSITE" id="PS50213"/>
    </source>
</evidence>
<feature type="chain" id="PRO_5012413047" description="FAS1 domain-containing protein" evidence="4">
    <location>
        <begin position="33"/>
        <end position="318"/>
    </location>
</feature>
<dbReference type="STRING" id="210143.A0A1R3GCX4"/>
<name>A0A1R3GCX4_COCAP</name>